<sequence>MQGGDTFPGAGLGRRSTVGRNASSRASLDQDLDSILSGGNDDDLFGASAQQQPKAKGRSGTSGPAKKGTLTSGATDEDFYSSLAQMAGSDIEDEDESLSEADAKKMADSLAGLDDMESDLFGGSLGKKNTVSKSPKPVKAASEQKKINADSKLPPATSSTTESAKSKMASASSSSSTKTGESSEKATSKQDSVKVKEVKKPRKKFDFGEFDEDDPLAGLLSDDEEDPKPKPKPRKSSGSKNSGSSAISSQDSTEERPSSSRGRRPANQESANTPSPPVTPEHQAALRGGKNQSDTVSSPPESPEVTSDIQGGEVTPSQTTPREKGKRKPNAGKAKPSKEEINFDSDEDLPGLDDSQENTPRDSPIPPTRSKKEQTSKKETQGTSGDIFGDDDDLPETRSDSPTRGSRFSELLGKKEKEETKKQVPKSLDDFMANISTKPPAAGGTTNKKVSSPTSEESFQFGGYMPSAASSGRSRSRGGLARPDTAPSSTKRSVRFSDDLGLDDELFGGERPSTAPSQRSPGRQTKRDEKDEKVSGSYLDDKDQKPKGDSNPTKGQARNNEESKIEQKKNLQTEKPKEDNTPATHGSKLGGSGGGDWLGLSGGDDDGGLDLSSAPLKTSTPFPQESRKDTPSVKAPLERQERQQSPPRRAGRRRGDGDNDEFLRMLGITPDEPPKPKQVESADDSSKSSLFPWESQGGSPRRGRRRRDQASPQSSFDEPDPASSLGEPLDRPPQGGRLDKDDSEKIVQQSLNQDTAKLQTERQAAAGEVQTRRESETAVIHDSSLPSPSAAVPQAQVSTSASQQPGLSLSQQYSLQPYTTHPIPPQANVSLQMTAQPSAQQMYPQPQHFSPSQFQTTSFASSTGQNTSQTLPYQPYYQSTAGFQPSPQAIQPSSIERLEMTKLKAESELQQNRLLEYELVNEQHMQQKTRLEEEVRELMKKVQERENVRQRTDLDASSKLSELEGKVRRYELEREQLLTTIETLKTRHKDELANIDASHKSHLKTLEESYQRREQRLQDETDLIIKQNSEKLKTLETEKADIRAANNRKLSMLETAKNNEIETLKDLHRRAMEQLRHEHEDEMAHLRRLKEQEVSAATSAHAHTKSLQSLMDHVLNSTREVSDLRQKIEVTHKSGLEERELSARARDDYLKQLQERLLRQQSENDEERTRLQGKLRLVAKMELHMREQSRQVDQERWRLTQEESRLKAVQAALEDERRITMEQLSLQRAEVQRARDDLVREQRTAMGQIQEERRSLATERAQLSSAHRDLISREKLKTETSVQAEADLGATAVKIKEDAAALNVREAQLKQQEERLRREQEEFERKRIGFEEERDRIGKLGLEVQKRSREIEELCADAGRARNDGEHALELAERVRVNAEAQRAEAEGMFLVVQEKERQLAQDRLAIAHERRMLEKDKQLGRCWQCEGRRASPAGQIHAASQVSDSPAVDTSILTHPSLPMSAPETPDLLVNTLELKRTLRKWSHDKEKDEEFLEQEAQFLNRLQKSRDTSKLKSSLPLNSTVY</sequence>
<feature type="region of interest" description="Disordered" evidence="2">
    <location>
        <begin position="1"/>
        <end position="888"/>
    </location>
</feature>
<keyword evidence="5" id="KW-1185">Reference proteome</keyword>
<feature type="compositionally biased region" description="Low complexity" evidence="2">
    <location>
        <begin position="844"/>
        <end position="863"/>
    </location>
</feature>
<feature type="compositionally biased region" description="Basic and acidic residues" evidence="2">
    <location>
        <begin position="181"/>
        <end position="198"/>
    </location>
</feature>
<gene>
    <name evidence="4" type="ORF">PMEA_00025703</name>
</gene>
<feature type="compositionally biased region" description="Low complexity" evidence="2">
    <location>
        <begin position="156"/>
        <end position="180"/>
    </location>
</feature>
<evidence type="ECO:0000256" key="1">
    <source>
        <dbReference type="SAM" id="Coils"/>
    </source>
</evidence>
<evidence type="ECO:0000259" key="3">
    <source>
        <dbReference type="Pfam" id="PF21007"/>
    </source>
</evidence>
<dbReference type="PANTHER" id="PTHR33689:SF1">
    <property type="entry name" value="FAS-BINDING FACTOR 1"/>
    <property type="match status" value="1"/>
</dbReference>
<dbReference type="PANTHER" id="PTHR33689">
    <property type="entry name" value="FAS-BINDING FACTOR 1"/>
    <property type="match status" value="1"/>
</dbReference>
<feature type="compositionally biased region" description="Polar residues" evidence="2">
    <location>
        <begin position="795"/>
        <end position="819"/>
    </location>
</feature>
<feature type="compositionally biased region" description="Basic and acidic residues" evidence="2">
    <location>
        <begin position="525"/>
        <end position="548"/>
    </location>
</feature>
<feature type="compositionally biased region" description="Gly residues" evidence="2">
    <location>
        <begin position="588"/>
        <end position="602"/>
    </location>
</feature>
<feature type="compositionally biased region" description="Polar residues" evidence="2">
    <location>
        <begin position="746"/>
        <end position="762"/>
    </location>
</feature>
<feature type="compositionally biased region" description="Polar residues" evidence="2">
    <location>
        <begin position="444"/>
        <end position="458"/>
    </location>
</feature>
<evidence type="ECO:0000313" key="5">
    <source>
        <dbReference type="Proteomes" id="UP001159428"/>
    </source>
</evidence>
<proteinExistence type="predicted"/>
<feature type="compositionally biased region" description="Low complexity" evidence="2">
    <location>
        <begin position="293"/>
        <end position="308"/>
    </location>
</feature>
<feature type="compositionally biased region" description="Low complexity" evidence="2">
    <location>
        <begin position="467"/>
        <end position="482"/>
    </location>
</feature>
<feature type="compositionally biased region" description="Basic and acidic residues" evidence="2">
    <location>
        <begin position="370"/>
        <end position="380"/>
    </location>
</feature>
<feature type="domain" description="Fas-binding factor 1 C-terminal" evidence="3">
    <location>
        <begin position="971"/>
        <end position="1506"/>
    </location>
</feature>
<dbReference type="GO" id="GO:0090162">
    <property type="term" value="P:establishment of epithelial cell polarity"/>
    <property type="evidence" value="ECO:0007669"/>
    <property type="project" value="InterPro"/>
</dbReference>
<feature type="compositionally biased region" description="Acidic residues" evidence="2">
    <location>
        <begin position="208"/>
        <end position="226"/>
    </location>
</feature>
<feature type="coiled-coil region" evidence="1">
    <location>
        <begin position="1199"/>
        <end position="1241"/>
    </location>
</feature>
<dbReference type="GO" id="GO:0036064">
    <property type="term" value="C:ciliary basal body"/>
    <property type="evidence" value="ECO:0007669"/>
    <property type="project" value="TreeGrafter"/>
</dbReference>
<feature type="compositionally biased region" description="Acidic residues" evidence="2">
    <location>
        <begin position="342"/>
        <end position="356"/>
    </location>
</feature>
<dbReference type="GO" id="GO:0097539">
    <property type="term" value="C:ciliary transition fiber"/>
    <property type="evidence" value="ECO:0007669"/>
    <property type="project" value="InterPro"/>
</dbReference>
<evidence type="ECO:0000313" key="4">
    <source>
        <dbReference type="EMBL" id="CAH3039340.1"/>
    </source>
</evidence>
<feature type="compositionally biased region" description="Basic and acidic residues" evidence="2">
    <location>
        <begin position="672"/>
        <end position="686"/>
    </location>
</feature>
<keyword evidence="1" id="KW-0175">Coiled coil</keyword>
<organism evidence="4 5">
    <name type="scientific">Pocillopora meandrina</name>
    <dbReference type="NCBI Taxonomy" id="46732"/>
    <lineage>
        <taxon>Eukaryota</taxon>
        <taxon>Metazoa</taxon>
        <taxon>Cnidaria</taxon>
        <taxon>Anthozoa</taxon>
        <taxon>Hexacorallia</taxon>
        <taxon>Scleractinia</taxon>
        <taxon>Astrocoeniina</taxon>
        <taxon>Pocilloporidae</taxon>
        <taxon>Pocillopora</taxon>
    </lineage>
</organism>
<dbReference type="Pfam" id="PF21007">
    <property type="entry name" value="FBF1"/>
    <property type="match status" value="1"/>
</dbReference>
<feature type="compositionally biased region" description="Polar residues" evidence="2">
    <location>
        <begin position="827"/>
        <end position="843"/>
    </location>
</feature>
<feature type="compositionally biased region" description="Basic and acidic residues" evidence="2">
    <location>
        <begin position="559"/>
        <end position="580"/>
    </location>
</feature>
<dbReference type="GO" id="GO:0005814">
    <property type="term" value="C:centriole"/>
    <property type="evidence" value="ECO:0007669"/>
    <property type="project" value="TreeGrafter"/>
</dbReference>
<protein>
    <recommendedName>
        <fullName evidence="3">Fas-binding factor 1 C-terminal domain-containing protein</fullName>
    </recommendedName>
</protein>
<dbReference type="Proteomes" id="UP001159428">
    <property type="component" value="Unassembled WGS sequence"/>
</dbReference>
<feature type="compositionally biased region" description="Acidic residues" evidence="2">
    <location>
        <begin position="90"/>
        <end position="99"/>
    </location>
</feature>
<feature type="compositionally biased region" description="Basic and acidic residues" evidence="2">
    <location>
        <begin position="412"/>
        <end position="422"/>
    </location>
</feature>
<feature type="compositionally biased region" description="Polar residues" evidence="2">
    <location>
        <begin position="864"/>
        <end position="888"/>
    </location>
</feature>
<feature type="compositionally biased region" description="Basic and acidic residues" evidence="2">
    <location>
        <begin position="653"/>
        <end position="663"/>
    </location>
</feature>
<feature type="coiled-coil region" evidence="1">
    <location>
        <begin position="895"/>
        <end position="1092"/>
    </location>
</feature>
<feature type="compositionally biased region" description="Polar residues" evidence="2">
    <location>
        <begin position="514"/>
        <end position="523"/>
    </location>
</feature>
<feature type="compositionally biased region" description="Low complexity" evidence="2">
    <location>
        <begin position="238"/>
        <end position="249"/>
    </location>
</feature>
<feature type="coiled-coil region" evidence="1">
    <location>
        <begin position="1299"/>
        <end position="1333"/>
    </location>
</feature>
<reference evidence="4 5" key="1">
    <citation type="submission" date="2022-05" db="EMBL/GenBank/DDBJ databases">
        <authorList>
            <consortium name="Genoscope - CEA"/>
            <person name="William W."/>
        </authorList>
    </citation>
    <scope>NUCLEOTIDE SEQUENCE [LARGE SCALE GENOMIC DNA]</scope>
</reference>
<dbReference type="InterPro" id="IPR033561">
    <property type="entry name" value="FBF1"/>
</dbReference>
<comment type="caution">
    <text evidence="4">The sequence shown here is derived from an EMBL/GenBank/DDBJ whole genome shotgun (WGS) entry which is preliminary data.</text>
</comment>
<name>A0AAU9VVN7_9CNID</name>
<feature type="compositionally biased region" description="Basic and acidic residues" evidence="2">
    <location>
        <begin position="625"/>
        <end position="642"/>
    </location>
</feature>
<dbReference type="EMBL" id="CALNXJ010000005">
    <property type="protein sequence ID" value="CAH3039340.1"/>
    <property type="molecule type" value="Genomic_DNA"/>
</dbReference>
<dbReference type="InterPro" id="IPR049390">
    <property type="entry name" value="FBF1_C"/>
</dbReference>
<accession>A0AAU9VVN7</accession>
<evidence type="ECO:0000256" key="2">
    <source>
        <dbReference type="SAM" id="MobiDB-lite"/>
    </source>
</evidence>
<feature type="compositionally biased region" description="Polar residues" evidence="2">
    <location>
        <begin position="18"/>
        <end position="27"/>
    </location>
</feature>
<dbReference type="GO" id="GO:0060271">
    <property type="term" value="P:cilium assembly"/>
    <property type="evidence" value="ECO:0007669"/>
    <property type="project" value="InterPro"/>
</dbReference>